<dbReference type="Proteomes" id="UP000011770">
    <property type="component" value="Unassembled WGS sequence"/>
</dbReference>
<gene>
    <name evidence="2" type="ORF">LEP1GSC188_2871</name>
</gene>
<evidence type="ECO:0000313" key="2">
    <source>
        <dbReference type="EMBL" id="EMF82712.1"/>
    </source>
</evidence>
<evidence type="ECO:0000256" key="1">
    <source>
        <dbReference type="SAM" id="Phobius"/>
    </source>
</evidence>
<comment type="caution">
    <text evidence="2">The sequence shown here is derived from an EMBL/GenBank/DDBJ whole genome shotgun (WGS) entry which is preliminary data.</text>
</comment>
<evidence type="ECO:0008006" key="4">
    <source>
        <dbReference type="Google" id="ProtNLM"/>
    </source>
</evidence>
<name>M3FQW6_9LEPT</name>
<sequence>MKKTTYSTYQNLRKRFLESDALSFLLYQKDQAAATQQNVSHRARSGFCLSFEMGSYIFAISIVTLFALIAALSAQPERKVETTVHDFMEEYTKPAVKAAKKGKPEYIEKILIEIPNFALDEQKAKWTEISQEALKTKDYEQSCKSCHKEFKKEYKKTYRKRPIQISSELIIYLKRLKK</sequence>
<keyword evidence="1" id="KW-0472">Membrane</keyword>
<proteinExistence type="predicted"/>
<evidence type="ECO:0000313" key="3">
    <source>
        <dbReference type="Proteomes" id="UP000011770"/>
    </source>
</evidence>
<dbReference type="EMBL" id="AHOR02000017">
    <property type="protein sequence ID" value="EMF82712.1"/>
    <property type="molecule type" value="Genomic_DNA"/>
</dbReference>
<protein>
    <recommendedName>
        <fullName evidence="4">Cytochrome C</fullName>
    </recommendedName>
</protein>
<reference evidence="2 3" key="1">
    <citation type="submission" date="2013-01" db="EMBL/GenBank/DDBJ databases">
        <authorList>
            <person name="Harkins D.M."/>
            <person name="Durkin A.S."/>
            <person name="Brinkac L.M."/>
            <person name="Haft D.H."/>
            <person name="Selengut J.D."/>
            <person name="Sanka R."/>
            <person name="DePew J."/>
            <person name="Purushe J."/>
            <person name="Tulsiani S.M."/>
            <person name="Graham G.C."/>
            <person name="Burns M.-A."/>
            <person name="Dohnt M.F."/>
            <person name="Smythe L.D."/>
            <person name="McKay D.B."/>
            <person name="Craig S.B."/>
            <person name="Vinetz J.M."/>
            <person name="Sutton G.G."/>
            <person name="Nierman W.C."/>
            <person name="Fouts D.E."/>
        </authorList>
    </citation>
    <scope>NUCLEOTIDE SEQUENCE [LARGE SCALE GENOMIC DNA]</scope>
    <source>
        <strain evidence="2 3">LT2116</strain>
    </source>
</reference>
<accession>M3FQW6</accession>
<feature type="transmembrane region" description="Helical" evidence="1">
    <location>
        <begin position="53"/>
        <end position="72"/>
    </location>
</feature>
<organism evidence="2 3">
    <name type="scientific">Leptospira weilii serovar Topaz str. LT2116</name>
    <dbReference type="NCBI Taxonomy" id="1088540"/>
    <lineage>
        <taxon>Bacteria</taxon>
        <taxon>Pseudomonadati</taxon>
        <taxon>Spirochaetota</taxon>
        <taxon>Spirochaetia</taxon>
        <taxon>Leptospirales</taxon>
        <taxon>Leptospiraceae</taxon>
        <taxon>Leptospira</taxon>
    </lineage>
</organism>
<dbReference type="AlphaFoldDB" id="M3FQW6"/>
<keyword evidence="1" id="KW-0812">Transmembrane</keyword>
<keyword evidence="1" id="KW-1133">Transmembrane helix</keyword>